<feature type="compositionally biased region" description="Basic and acidic residues" evidence="1">
    <location>
        <begin position="841"/>
        <end position="860"/>
    </location>
</feature>
<feature type="region of interest" description="Disordered" evidence="1">
    <location>
        <begin position="1"/>
        <end position="69"/>
    </location>
</feature>
<feature type="compositionally biased region" description="Basic and acidic residues" evidence="1">
    <location>
        <begin position="142"/>
        <end position="161"/>
    </location>
</feature>
<dbReference type="GeneID" id="54587422"/>
<feature type="compositionally biased region" description="Polar residues" evidence="1">
    <location>
        <begin position="162"/>
        <end position="173"/>
    </location>
</feature>
<evidence type="ECO:0000313" key="2">
    <source>
        <dbReference type="EMBL" id="KAF2242320.1"/>
    </source>
</evidence>
<proteinExistence type="predicted"/>
<accession>A0A6A6HY74</accession>
<dbReference type="AlphaFoldDB" id="A0A6A6HY74"/>
<name>A0A6A6HY74_9PLEO</name>
<protein>
    <submittedName>
        <fullName evidence="2">Uncharacterized protein</fullName>
    </submittedName>
</protein>
<feature type="compositionally biased region" description="Basic and acidic residues" evidence="1">
    <location>
        <begin position="781"/>
        <end position="794"/>
    </location>
</feature>
<feature type="compositionally biased region" description="Polar residues" evidence="1">
    <location>
        <begin position="704"/>
        <end position="717"/>
    </location>
</feature>
<organism evidence="2 3">
    <name type="scientific">Trematosphaeria pertusa</name>
    <dbReference type="NCBI Taxonomy" id="390896"/>
    <lineage>
        <taxon>Eukaryota</taxon>
        <taxon>Fungi</taxon>
        <taxon>Dikarya</taxon>
        <taxon>Ascomycota</taxon>
        <taxon>Pezizomycotina</taxon>
        <taxon>Dothideomycetes</taxon>
        <taxon>Pleosporomycetidae</taxon>
        <taxon>Pleosporales</taxon>
        <taxon>Massarineae</taxon>
        <taxon>Trematosphaeriaceae</taxon>
        <taxon>Trematosphaeria</taxon>
    </lineage>
</organism>
<feature type="region of interest" description="Disordered" evidence="1">
    <location>
        <begin position="639"/>
        <end position="718"/>
    </location>
</feature>
<evidence type="ECO:0000256" key="1">
    <source>
        <dbReference type="SAM" id="MobiDB-lite"/>
    </source>
</evidence>
<feature type="compositionally biased region" description="Low complexity" evidence="1">
    <location>
        <begin position="41"/>
        <end position="51"/>
    </location>
</feature>
<feature type="compositionally biased region" description="Basic and acidic residues" evidence="1">
    <location>
        <begin position="867"/>
        <end position="883"/>
    </location>
</feature>
<dbReference type="EMBL" id="ML987208">
    <property type="protein sequence ID" value="KAF2242320.1"/>
    <property type="molecule type" value="Genomic_DNA"/>
</dbReference>
<sequence>MAANASLKRERVESANDATRDEEGLRPPKRVKTARTEPDTDSSSPSHPTHQPNREPAQGALNSASWAREQGIERTSVALSGSVTTAQSHSVSPRFVDGHIALEKEGKRCTTKATGGSSPNTATHIAKRVEAADDYGPQAEEISVRHRPNEGKVFREEHSPDSKPTLSSNGNHTSPHDLDGATRTSTADGLSNLVQACLDKYGYVKASNMSPDQPQDSHDAGAVTESLMRIYRDWVGTTPSSAGSLQPKGPPGFKAFHAHGETCENKELYTNGEARMIQCFDGSKPVLALLLSHTLGQWYKTCVELSRRHFSLENQAKGATEKIQTKKNAAVASYSDAIKQIQQLDAHVAEGKIDRTESRMRFDRLRKVHNKALRQLEMLSWAEGDIRSQVKRAEDEWSKYMSSISVIHEDVLVECGLLPDFGIEVEEEDGEQCPTAGGAAMPITEQEEQPSEQQVQNCTPIDTHQPEERQSDHPATYVAPQPETAFARTTSPTNTRRDTHLAELPDEAKRDKLWAMFFETRGAAVSACKAYENHRVSYCKDLERYISEQRGHREDADFETEFGPIHVLRGQEIIKRFRDAEEAYEIAKENARAAGITFITGDLDIEYLSSLVGCDNAVPTSKVQSNDLIQMWMKDVDSREPVRTCPTLPPSEPCEDSSADEFDNQGSDAEDRGKMQDEPALRAPNPVTDPAPSNAAIQPKYSKVNRNPEPTHSSGLNVFTDDDWAAISGSPSNGDVANANSKFDVAKPATDHFGHSQPEVKAQHDQEFDIDIYGDWNSLHEEAVTSNAEHEESFRGPAVPGEGPSTRWHSILQEPRDQDIGITSSPAPEERNLPSNTPVERPSHTEAEHKPRQELQKNESLKLSLEQPRETTKTVEPQEDRTLSSDLPPGEPQPITGKRKRWIGDEGYFSTMDQTITNEDGEPKLVQSPTKRTRAGD</sequence>
<dbReference type="RefSeq" id="XP_033677324.1">
    <property type="nucleotide sequence ID" value="XM_033834092.1"/>
</dbReference>
<keyword evidence="3" id="KW-1185">Reference proteome</keyword>
<feature type="compositionally biased region" description="Acidic residues" evidence="1">
    <location>
        <begin position="653"/>
        <end position="663"/>
    </location>
</feature>
<dbReference type="Proteomes" id="UP000800094">
    <property type="component" value="Unassembled WGS sequence"/>
</dbReference>
<evidence type="ECO:0000313" key="3">
    <source>
        <dbReference type="Proteomes" id="UP000800094"/>
    </source>
</evidence>
<feature type="region of interest" description="Disordered" evidence="1">
    <location>
        <begin position="781"/>
        <end position="937"/>
    </location>
</feature>
<dbReference type="OrthoDB" id="3694175at2759"/>
<gene>
    <name evidence="2" type="ORF">BU26DRAFT_571000</name>
</gene>
<reference evidence="2" key="1">
    <citation type="journal article" date="2020" name="Stud. Mycol.">
        <title>101 Dothideomycetes genomes: a test case for predicting lifestyles and emergence of pathogens.</title>
        <authorList>
            <person name="Haridas S."/>
            <person name="Albert R."/>
            <person name="Binder M."/>
            <person name="Bloem J."/>
            <person name="Labutti K."/>
            <person name="Salamov A."/>
            <person name="Andreopoulos B."/>
            <person name="Baker S."/>
            <person name="Barry K."/>
            <person name="Bills G."/>
            <person name="Bluhm B."/>
            <person name="Cannon C."/>
            <person name="Castanera R."/>
            <person name="Culley D."/>
            <person name="Daum C."/>
            <person name="Ezra D."/>
            <person name="Gonzalez J."/>
            <person name="Henrissat B."/>
            <person name="Kuo A."/>
            <person name="Liang C."/>
            <person name="Lipzen A."/>
            <person name="Lutzoni F."/>
            <person name="Magnuson J."/>
            <person name="Mondo S."/>
            <person name="Nolan M."/>
            <person name="Ohm R."/>
            <person name="Pangilinan J."/>
            <person name="Park H.-J."/>
            <person name="Ramirez L."/>
            <person name="Alfaro M."/>
            <person name="Sun H."/>
            <person name="Tritt A."/>
            <person name="Yoshinaga Y."/>
            <person name="Zwiers L.-H."/>
            <person name="Turgeon B."/>
            <person name="Goodwin S."/>
            <person name="Spatafora J."/>
            <person name="Crous P."/>
            <person name="Grigoriev I."/>
        </authorList>
    </citation>
    <scope>NUCLEOTIDE SEQUENCE</scope>
    <source>
        <strain evidence="2">CBS 122368</strain>
    </source>
</reference>
<feature type="region of interest" description="Disordered" evidence="1">
    <location>
        <begin position="107"/>
        <end position="185"/>
    </location>
</feature>
<feature type="compositionally biased region" description="Basic and acidic residues" evidence="1">
    <location>
        <begin position="669"/>
        <end position="680"/>
    </location>
</feature>
<feature type="compositionally biased region" description="Basic and acidic residues" evidence="1">
    <location>
        <begin position="7"/>
        <end position="26"/>
    </location>
</feature>
<feature type="compositionally biased region" description="Polar residues" evidence="1">
    <location>
        <begin position="111"/>
        <end position="123"/>
    </location>
</feature>